<keyword evidence="3" id="KW-0441">Lipid A biosynthesis</keyword>
<accession>A0ABQ8IHP8</accession>
<evidence type="ECO:0000256" key="6">
    <source>
        <dbReference type="ARBA" id="ARBA00023098"/>
    </source>
</evidence>
<evidence type="ECO:0000256" key="1">
    <source>
        <dbReference type="ARBA" id="ARBA00012687"/>
    </source>
</evidence>
<keyword evidence="9" id="KW-1185">Reference proteome</keyword>
<organism evidence="8 9">
    <name type="scientific">Xanthoceras sorbifolium</name>
    <dbReference type="NCBI Taxonomy" id="99658"/>
    <lineage>
        <taxon>Eukaryota</taxon>
        <taxon>Viridiplantae</taxon>
        <taxon>Streptophyta</taxon>
        <taxon>Embryophyta</taxon>
        <taxon>Tracheophyta</taxon>
        <taxon>Spermatophyta</taxon>
        <taxon>Magnoliopsida</taxon>
        <taxon>eudicotyledons</taxon>
        <taxon>Gunneridae</taxon>
        <taxon>Pentapetalae</taxon>
        <taxon>rosids</taxon>
        <taxon>malvids</taxon>
        <taxon>Sapindales</taxon>
        <taxon>Sapindaceae</taxon>
        <taxon>Xanthoceroideae</taxon>
        <taxon>Xanthoceras</taxon>
    </lineage>
</organism>
<comment type="caution">
    <text evidence="8">The sequence shown here is derived from an EMBL/GenBank/DDBJ whole genome shotgun (WGS) entry which is preliminary data.</text>
</comment>
<dbReference type="EC" id="2.4.1.182" evidence="1"/>
<dbReference type="InterPro" id="IPR003835">
    <property type="entry name" value="Glyco_trans_19"/>
</dbReference>
<evidence type="ECO:0000256" key="2">
    <source>
        <dbReference type="ARBA" id="ARBA00022516"/>
    </source>
</evidence>
<keyword evidence="6" id="KW-0443">Lipid metabolism</keyword>
<dbReference type="Proteomes" id="UP000827721">
    <property type="component" value="Unassembled WGS sequence"/>
</dbReference>
<comment type="catalytic activity">
    <reaction evidence="7">
        <text>a lipid X + a UDP-2-N,3-O-bis[(3R)-3-hydroxyacyl]-alpha-D-glucosamine = a lipid A disaccharide + UDP + H(+)</text>
        <dbReference type="Rhea" id="RHEA:67828"/>
        <dbReference type="ChEBI" id="CHEBI:15378"/>
        <dbReference type="ChEBI" id="CHEBI:58223"/>
        <dbReference type="ChEBI" id="CHEBI:137748"/>
        <dbReference type="ChEBI" id="CHEBI:176338"/>
        <dbReference type="ChEBI" id="CHEBI:176343"/>
        <dbReference type="EC" id="2.4.1.182"/>
    </reaction>
</comment>
<keyword evidence="2" id="KW-0444">Lipid biosynthesis</keyword>
<keyword evidence="5" id="KW-0808">Transferase</keyword>
<evidence type="ECO:0000256" key="5">
    <source>
        <dbReference type="ARBA" id="ARBA00022679"/>
    </source>
</evidence>
<protein>
    <recommendedName>
        <fullName evidence="1">lipid-A-disaccharide synthase</fullName>
        <ecNumber evidence="1">2.4.1.182</ecNumber>
    </recommendedName>
</protein>
<proteinExistence type="predicted"/>
<evidence type="ECO:0000313" key="8">
    <source>
        <dbReference type="EMBL" id="KAH7576116.1"/>
    </source>
</evidence>
<evidence type="ECO:0000256" key="4">
    <source>
        <dbReference type="ARBA" id="ARBA00022676"/>
    </source>
</evidence>
<gene>
    <name evidence="8" type="ORF">JRO89_XS01G0000100</name>
</gene>
<dbReference type="SUPFAM" id="SSF53756">
    <property type="entry name" value="UDP-Glycosyltransferase/glycogen phosphorylase"/>
    <property type="match status" value="1"/>
</dbReference>
<dbReference type="PANTHER" id="PTHR30372:SF4">
    <property type="entry name" value="LIPID-A-DISACCHARIDE SYNTHASE, MITOCHONDRIAL-RELATED"/>
    <property type="match status" value="1"/>
</dbReference>
<name>A0ABQ8IHP8_9ROSI</name>
<dbReference type="PANTHER" id="PTHR30372">
    <property type="entry name" value="LIPID-A-DISACCHARIDE SYNTHASE"/>
    <property type="match status" value="1"/>
</dbReference>
<evidence type="ECO:0000256" key="3">
    <source>
        <dbReference type="ARBA" id="ARBA00022556"/>
    </source>
</evidence>
<evidence type="ECO:0000256" key="7">
    <source>
        <dbReference type="ARBA" id="ARBA00048975"/>
    </source>
</evidence>
<dbReference type="EMBL" id="JAFEMO010000001">
    <property type="protein sequence ID" value="KAH7576116.1"/>
    <property type="molecule type" value="Genomic_DNA"/>
</dbReference>
<dbReference type="Pfam" id="PF02684">
    <property type="entry name" value="LpxB"/>
    <property type="match status" value="2"/>
</dbReference>
<evidence type="ECO:0000313" key="9">
    <source>
        <dbReference type="Proteomes" id="UP000827721"/>
    </source>
</evidence>
<keyword evidence="4" id="KW-0328">Glycosyltransferase</keyword>
<reference evidence="8 9" key="1">
    <citation type="submission" date="2021-02" db="EMBL/GenBank/DDBJ databases">
        <title>Plant Genome Project.</title>
        <authorList>
            <person name="Zhang R.-G."/>
        </authorList>
    </citation>
    <scope>NUCLEOTIDE SEQUENCE [LARGE SCALE GENOMIC DNA]</scope>
    <source>
        <tissue evidence="8">Leaves</tissue>
    </source>
</reference>
<sequence>MLLNKVWSMSSRTHMGLSRLWRRCYQFQVEVSWTWPLKLGNSSFRSCRRGFWGLFRFSSHASFEKDVSCSCQISGVGGCMMSKQGLKSLFPMEDIAVMGIWELLPHIYKFRVKLKENCGGCSPVSASCCCDGGLQGVLFSSSKALRGQWGNAFAARYGQHQLNDPLHFHYVAPSFWAWKGGEARLRNLAAFVDHVLCILPNEEGKEVTPCGLKIEGNSEDFKNKYAVPSGATIITLLPGSRLQEVTRMLPIFAKTIERLKDSFPKLLTVIHVAPNQHLENYITRVTDKWPVPAIVASTVALCTSGTVAVELQLARLPCVVAYRAHFLTEWFIRELMHNESFREEQILPAEKVIRLLYPSEIIINDLEQQDVRWKFPEYTPSMMAASTITRLCEAITINVSDVAIAKAALHL</sequence>